<protein>
    <submittedName>
        <fullName evidence="1">Uncharacterized protein</fullName>
    </submittedName>
</protein>
<organism evidence="1 2">
    <name type="scientific">Acidithiobacillus thiooxidans ATCC 19377</name>
    <dbReference type="NCBI Taxonomy" id="637390"/>
    <lineage>
        <taxon>Bacteria</taxon>
        <taxon>Pseudomonadati</taxon>
        <taxon>Pseudomonadota</taxon>
        <taxon>Acidithiobacillia</taxon>
        <taxon>Acidithiobacillales</taxon>
        <taxon>Acidithiobacillaceae</taxon>
        <taxon>Acidithiobacillus</taxon>
    </lineage>
</organism>
<reference evidence="1 2" key="1">
    <citation type="submission" date="2019-03" db="EMBL/GenBank/DDBJ databases">
        <title>New insights into Acidothiobacillus thiooxidans sulfur metabolism through coupled gene expression, solution geochemistry, microscopy and spectroscopy analyses.</title>
        <authorList>
            <person name="Camacho D."/>
            <person name="Frazao R."/>
            <person name="Fouillen A."/>
            <person name="Nanci A."/>
            <person name="Lang B.F."/>
            <person name="Apte S.C."/>
            <person name="Baron C."/>
            <person name="Warren L.A."/>
        </authorList>
    </citation>
    <scope>NUCLEOTIDE SEQUENCE [LARGE SCALE GENOMIC DNA]</scope>
    <source>
        <strain evidence="1 2">ATCC 19377</strain>
    </source>
</reference>
<name>A0A543Q248_ACITH</name>
<gene>
    <name evidence="1" type="ORF">DLNHIDIE_00255</name>
</gene>
<evidence type="ECO:0000313" key="1">
    <source>
        <dbReference type="EMBL" id="TQN50402.1"/>
    </source>
</evidence>
<comment type="caution">
    <text evidence="1">The sequence shown here is derived from an EMBL/GenBank/DDBJ whole genome shotgun (WGS) entry which is preliminary data.</text>
</comment>
<accession>A0A543Q248</accession>
<dbReference type="Proteomes" id="UP000315403">
    <property type="component" value="Unassembled WGS sequence"/>
</dbReference>
<evidence type="ECO:0000313" key="2">
    <source>
        <dbReference type="Proteomes" id="UP000315403"/>
    </source>
</evidence>
<dbReference type="AlphaFoldDB" id="A0A543Q248"/>
<dbReference type="EMBL" id="SZUV01000001">
    <property type="protein sequence ID" value="TQN50402.1"/>
    <property type="molecule type" value="Genomic_DNA"/>
</dbReference>
<sequence length="74" mass="8306">MSARMQVIENPSTDSPEISGAKYWTQQLIRVMQNPDDKAAYEYLKRDYEMGKCGRPKPKLVYASPADADADAGH</sequence>
<proteinExistence type="predicted"/>